<accession>A0A8J7F193</accession>
<sequence length="518" mass="58356">MKNSSTDIIIIGAGISGLASGCYGQMNGYSTKIFEMHNLPGGLCTAWNRNGYVFDGCIHYLFGSGKGQPFYSMWEELGAVQGRRFVNHDELIRVSESGGKTLIVYSNPDKLESHLKQLSPVDSQLINTFCQGIRVLTSFDLSLLQQKPKALMGIADLWNLGRKMLPFMGTLAKWGTISAEDFAKRFQDPFLRKAIPQMFAWKDIPVMVGMSLLAYMYNKNAGFPLGASLEFARAIEKRYLELGGQIYYNSQVERVLVENDTAIGVRLYNNESYQSDSFGKLRLRVISACDGRGTLFDLLRGEYVDEEMEMLYDGYFPVHSQLQVSLGVNRDLSKEPHWVTYLLNQPVVIAGEECREISVKHYCFDPSLAPPGKSVLIVMLKTSYDYWQRIYGRKIYDAEQIQESGILIDLLAEFYPGIKADIEYIDVATPMSYERYTGNWQGSSCGWLLTKQTMGMMISGIPKTLPNLSNFYMVGQWVEPGGSLPVVAMSGRNIIQQICHEDNKVFQVNIPQSEGFKI</sequence>
<dbReference type="SUPFAM" id="SSF51905">
    <property type="entry name" value="FAD/NAD(P)-binding domain"/>
    <property type="match status" value="1"/>
</dbReference>
<dbReference type="PROSITE" id="PS51257">
    <property type="entry name" value="PROKAR_LIPOPROTEIN"/>
    <property type="match status" value="1"/>
</dbReference>
<dbReference type="Pfam" id="PF13450">
    <property type="entry name" value="NAD_binding_8"/>
    <property type="match status" value="1"/>
</dbReference>
<comment type="caution">
    <text evidence="1">The sequence shown here is derived from an EMBL/GenBank/DDBJ whole genome shotgun (WGS) entry which is preliminary data.</text>
</comment>
<name>A0A8J7F193_9CYAN</name>
<dbReference type="Gene3D" id="3.50.50.60">
    <property type="entry name" value="FAD/NAD(P)-binding domain"/>
    <property type="match status" value="2"/>
</dbReference>
<gene>
    <name evidence="1" type="ORF">IQ247_15935</name>
</gene>
<proteinExistence type="predicted"/>
<dbReference type="InterPro" id="IPR036188">
    <property type="entry name" value="FAD/NAD-bd_sf"/>
</dbReference>
<dbReference type="InterPro" id="IPR045892">
    <property type="entry name" value="CrtISO-like"/>
</dbReference>
<dbReference type="Proteomes" id="UP000620559">
    <property type="component" value="Unassembled WGS sequence"/>
</dbReference>
<dbReference type="EMBL" id="JADEWL010000051">
    <property type="protein sequence ID" value="MBE9214138.1"/>
    <property type="molecule type" value="Genomic_DNA"/>
</dbReference>
<evidence type="ECO:0000313" key="1">
    <source>
        <dbReference type="EMBL" id="MBE9214138.1"/>
    </source>
</evidence>
<organism evidence="1 2">
    <name type="scientific">Plectonema cf. radiosum LEGE 06105</name>
    <dbReference type="NCBI Taxonomy" id="945769"/>
    <lineage>
        <taxon>Bacteria</taxon>
        <taxon>Bacillati</taxon>
        <taxon>Cyanobacteriota</taxon>
        <taxon>Cyanophyceae</taxon>
        <taxon>Oscillatoriophycideae</taxon>
        <taxon>Oscillatoriales</taxon>
        <taxon>Microcoleaceae</taxon>
        <taxon>Plectonema</taxon>
    </lineage>
</organism>
<dbReference type="RefSeq" id="WP_193921626.1">
    <property type="nucleotide sequence ID" value="NZ_JADEWL010000051.1"/>
</dbReference>
<keyword evidence="2" id="KW-1185">Reference proteome</keyword>
<protein>
    <submittedName>
        <fullName evidence="1">NAD(P)/FAD-dependent oxidoreductase</fullName>
    </submittedName>
</protein>
<dbReference type="GO" id="GO:0016116">
    <property type="term" value="P:carotenoid metabolic process"/>
    <property type="evidence" value="ECO:0007669"/>
    <property type="project" value="InterPro"/>
</dbReference>
<evidence type="ECO:0000313" key="2">
    <source>
        <dbReference type="Proteomes" id="UP000620559"/>
    </source>
</evidence>
<dbReference type="AlphaFoldDB" id="A0A8J7F193"/>
<dbReference type="PANTHER" id="PTHR46313">
    <property type="match status" value="1"/>
</dbReference>
<reference evidence="1" key="1">
    <citation type="submission" date="2020-10" db="EMBL/GenBank/DDBJ databases">
        <authorList>
            <person name="Castelo-Branco R."/>
            <person name="Eusebio N."/>
            <person name="Adriana R."/>
            <person name="Vieira A."/>
            <person name="Brugerolle De Fraissinette N."/>
            <person name="Rezende De Castro R."/>
            <person name="Schneider M.P."/>
            <person name="Vasconcelos V."/>
            <person name="Leao P.N."/>
        </authorList>
    </citation>
    <scope>NUCLEOTIDE SEQUENCE</scope>
    <source>
        <strain evidence="1">LEGE 06105</strain>
    </source>
</reference>
<dbReference type="PANTHER" id="PTHR46313:SF3">
    <property type="entry name" value="PROLYCOPENE ISOMERASE, CHLOROPLASTIC"/>
    <property type="match status" value="1"/>
</dbReference>